<reference evidence="1 2" key="1">
    <citation type="submission" date="2013-11" db="EMBL/GenBank/DDBJ databases">
        <title>Complete genome sequence of Rhizobium gallicum bv. gallicum R602.</title>
        <authorList>
            <person name="Bustos P."/>
            <person name="Santamaria R.I."/>
            <person name="Lozano L."/>
            <person name="Acosta J.L."/>
            <person name="Ormeno-Orrillo E."/>
            <person name="Rogel M.A."/>
            <person name="Romero D."/>
            <person name="Cevallos M.A."/>
            <person name="Martinez-Romero E."/>
            <person name="Gonzalez V."/>
        </authorList>
    </citation>
    <scope>NUCLEOTIDE SEQUENCE [LARGE SCALE GENOMIC DNA]</scope>
    <source>
        <strain evidence="1 2">R602</strain>
        <plasmid evidence="1 2">pRgalR602b</plasmid>
    </source>
</reference>
<gene>
    <name evidence="1" type="ORF">RGR602_PB00305</name>
</gene>
<name>A0A0B4X711_9HYPH</name>
<dbReference type="EMBL" id="CP006879">
    <property type="protein sequence ID" value="AJD43839.1"/>
    <property type="molecule type" value="Genomic_DNA"/>
</dbReference>
<dbReference type="HOGENOM" id="CLU_3103037_0_0_5"/>
<dbReference type="Proteomes" id="UP000031368">
    <property type="component" value="Plasmid pRgalR602b"/>
</dbReference>
<accession>A0A0B4X711</accession>
<keyword evidence="2" id="KW-1185">Reference proteome</keyword>
<keyword evidence="1" id="KW-0614">Plasmid</keyword>
<protein>
    <submittedName>
        <fullName evidence="1">Uncharacterized protein</fullName>
    </submittedName>
</protein>
<organism evidence="1 2">
    <name type="scientific">Rhizobium gallicum bv. gallicum R602sp</name>
    <dbReference type="NCBI Taxonomy" id="1041138"/>
    <lineage>
        <taxon>Bacteria</taxon>
        <taxon>Pseudomonadati</taxon>
        <taxon>Pseudomonadota</taxon>
        <taxon>Alphaproteobacteria</taxon>
        <taxon>Hyphomicrobiales</taxon>
        <taxon>Rhizobiaceae</taxon>
        <taxon>Rhizobium/Agrobacterium group</taxon>
        <taxon>Rhizobium</taxon>
    </lineage>
</organism>
<evidence type="ECO:0000313" key="1">
    <source>
        <dbReference type="EMBL" id="AJD43839.1"/>
    </source>
</evidence>
<geneLocation type="plasmid" evidence="1 2">
    <name>pRgalR602b</name>
</geneLocation>
<sequence length="51" mass="5919">MRQRTFLADIQPIDALQHPLSACRMRDKGKLGRSLMLHLGKRLKPNDKIFC</sequence>
<dbReference type="KEGG" id="rga:RGR602_PB00305"/>
<proteinExistence type="predicted"/>
<evidence type="ECO:0000313" key="2">
    <source>
        <dbReference type="Proteomes" id="UP000031368"/>
    </source>
</evidence>
<dbReference type="AlphaFoldDB" id="A0A0B4X711"/>